<evidence type="ECO:0000313" key="1">
    <source>
        <dbReference type="EMBL" id="KAG6416727.1"/>
    </source>
</evidence>
<reference evidence="1" key="2">
    <citation type="submission" date="2020-08" db="EMBL/GenBank/DDBJ databases">
        <title>Plant Genome Project.</title>
        <authorList>
            <person name="Zhang R.-G."/>
        </authorList>
    </citation>
    <scope>NUCLEOTIDE SEQUENCE</scope>
    <source>
        <strain evidence="1">Huo1</strain>
        <tissue evidence="1">Leaf</tissue>
    </source>
</reference>
<organism evidence="1">
    <name type="scientific">Salvia splendens</name>
    <name type="common">Scarlet sage</name>
    <dbReference type="NCBI Taxonomy" id="180675"/>
    <lineage>
        <taxon>Eukaryota</taxon>
        <taxon>Viridiplantae</taxon>
        <taxon>Streptophyta</taxon>
        <taxon>Embryophyta</taxon>
        <taxon>Tracheophyta</taxon>
        <taxon>Spermatophyta</taxon>
        <taxon>Magnoliopsida</taxon>
        <taxon>eudicotyledons</taxon>
        <taxon>Gunneridae</taxon>
        <taxon>Pentapetalae</taxon>
        <taxon>asterids</taxon>
        <taxon>lamiids</taxon>
        <taxon>Lamiales</taxon>
        <taxon>Lamiaceae</taxon>
        <taxon>Nepetoideae</taxon>
        <taxon>Mentheae</taxon>
        <taxon>Salviinae</taxon>
        <taxon>Salvia</taxon>
        <taxon>Salvia subgen. Calosphace</taxon>
        <taxon>core Calosphace</taxon>
    </lineage>
</organism>
<dbReference type="Gene3D" id="3.80.10.10">
    <property type="entry name" value="Ribonuclease Inhibitor"/>
    <property type="match status" value="1"/>
</dbReference>
<dbReference type="Proteomes" id="UP000298416">
    <property type="component" value="Unassembled WGS sequence"/>
</dbReference>
<gene>
    <name evidence="1" type="ORF">SASPL_124163</name>
</gene>
<keyword evidence="2" id="KW-1185">Reference proteome</keyword>
<evidence type="ECO:0008006" key="3">
    <source>
        <dbReference type="Google" id="ProtNLM"/>
    </source>
</evidence>
<reference evidence="1" key="1">
    <citation type="submission" date="2018-01" db="EMBL/GenBank/DDBJ databases">
        <authorList>
            <person name="Mao J.F."/>
        </authorList>
    </citation>
    <scope>NUCLEOTIDE SEQUENCE</scope>
    <source>
        <strain evidence="1">Huo1</strain>
        <tissue evidence="1">Leaf</tissue>
    </source>
</reference>
<accession>A0A8X8ZTP6</accession>
<dbReference type="PANTHER" id="PTHR38926:SF2">
    <property type="entry name" value="F-BOX_LRR-REPEAT PROTEIN 21-RELATED"/>
    <property type="match status" value="1"/>
</dbReference>
<dbReference type="PANTHER" id="PTHR38926">
    <property type="entry name" value="F-BOX DOMAIN CONTAINING PROTEIN, EXPRESSED"/>
    <property type="match status" value="1"/>
</dbReference>
<name>A0A8X8ZTP6_SALSN</name>
<dbReference type="InterPro" id="IPR032675">
    <property type="entry name" value="LRR_dom_sf"/>
</dbReference>
<dbReference type="SUPFAM" id="SSF52047">
    <property type="entry name" value="RNI-like"/>
    <property type="match status" value="1"/>
</dbReference>
<comment type="caution">
    <text evidence="1">The sequence shown here is derived from an EMBL/GenBank/DDBJ whole genome shotgun (WGS) entry which is preliminary data.</text>
</comment>
<evidence type="ECO:0000313" key="2">
    <source>
        <dbReference type="Proteomes" id="UP000298416"/>
    </source>
</evidence>
<sequence length="303" mass="34509">MDEDQNYQNSLANISCSCFILVSSATVDRTPWGRNDQYSTWWKVCKDPASWRVIDFSNPRQGIFNDYYNVMCRRQGQLVDLAIQYFGNDALLDYIVHRSPNLKRIKLGTCFFISGCCARKMVAKLPHLEELHLTLRSGIGACDIEIIGKSCPMLKSFSCNGYKCKLRTYREDGYIEGHCRNLFARAISKSMPSLQHLHVFAHYMGNEGLEVILNGCPGLESLDIGDVLILILKWIWGKDVRKLNILNSLMTLLVMYRGLIAMAAIRLLLLPFALNITYTTIIAINMDLSITTSTNSEHVRHQR</sequence>
<dbReference type="EMBL" id="PNBA02000008">
    <property type="protein sequence ID" value="KAG6416727.1"/>
    <property type="molecule type" value="Genomic_DNA"/>
</dbReference>
<dbReference type="AlphaFoldDB" id="A0A8X8ZTP6"/>
<dbReference type="OrthoDB" id="1267545at2759"/>
<proteinExistence type="predicted"/>
<protein>
    <recommendedName>
        <fullName evidence="3">F-box and leucine-rich repeat protein 2/20</fullName>
    </recommendedName>
</protein>